<keyword evidence="1" id="KW-0732">Signal</keyword>
<evidence type="ECO:0000313" key="2">
    <source>
        <dbReference type="EMBL" id="JAD96465.1"/>
    </source>
</evidence>
<reference evidence="2" key="2">
    <citation type="journal article" date="2015" name="Data Brief">
        <title>Shoot transcriptome of the giant reed, Arundo donax.</title>
        <authorList>
            <person name="Barrero R.A."/>
            <person name="Guerrero F.D."/>
            <person name="Moolhuijzen P."/>
            <person name="Goolsby J.A."/>
            <person name="Tidwell J."/>
            <person name="Bellgard S.E."/>
            <person name="Bellgard M.I."/>
        </authorList>
    </citation>
    <scope>NUCLEOTIDE SEQUENCE</scope>
    <source>
        <tissue evidence="2">Shoot tissue taken approximately 20 cm above the soil surface</tissue>
    </source>
</reference>
<reference evidence="2" key="1">
    <citation type="submission" date="2014-09" db="EMBL/GenBank/DDBJ databases">
        <authorList>
            <person name="Magalhaes I.L.F."/>
            <person name="Oliveira U."/>
            <person name="Santos F.R."/>
            <person name="Vidigal T.H.D.A."/>
            <person name="Brescovit A.D."/>
            <person name="Santos A.J."/>
        </authorList>
    </citation>
    <scope>NUCLEOTIDE SEQUENCE</scope>
    <source>
        <tissue evidence="2">Shoot tissue taken approximately 20 cm above the soil surface</tissue>
    </source>
</reference>
<protein>
    <submittedName>
        <fullName evidence="2">Uncharacterized protein</fullName>
    </submittedName>
</protein>
<name>A0A0A9EF00_ARUDO</name>
<organism evidence="2">
    <name type="scientific">Arundo donax</name>
    <name type="common">Giant reed</name>
    <name type="synonym">Donax arundinaceus</name>
    <dbReference type="NCBI Taxonomy" id="35708"/>
    <lineage>
        <taxon>Eukaryota</taxon>
        <taxon>Viridiplantae</taxon>
        <taxon>Streptophyta</taxon>
        <taxon>Embryophyta</taxon>
        <taxon>Tracheophyta</taxon>
        <taxon>Spermatophyta</taxon>
        <taxon>Magnoliopsida</taxon>
        <taxon>Liliopsida</taxon>
        <taxon>Poales</taxon>
        <taxon>Poaceae</taxon>
        <taxon>PACMAD clade</taxon>
        <taxon>Arundinoideae</taxon>
        <taxon>Arundineae</taxon>
        <taxon>Arundo</taxon>
    </lineage>
</organism>
<sequence>MLPLCLVTSSSSLISLTNSLSLFLCVCVCVSAEPPLSGTEVWESG</sequence>
<feature type="chain" id="PRO_5002044052" evidence="1">
    <location>
        <begin position="33"/>
        <end position="45"/>
    </location>
</feature>
<feature type="signal peptide" evidence="1">
    <location>
        <begin position="1"/>
        <end position="32"/>
    </location>
</feature>
<accession>A0A0A9EF00</accession>
<proteinExistence type="predicted"/>
<evidence type="ECO:0000256" key="1">
    <source>
        <dbReference type="SAM" id="SignalP"/>
    </source>
</evidence>
<dbReference type="AlphaFoldDB" id="A0A0A9EF00"/>
<dbReference type="EMBL" id="GBRH01201430">
    <property type="protein sequence ID" value="JAD96465.1"/>
    <property type="molecule type" value="Transcribed_RNA"/>
</dbReference>